<name>A0A1G7N9Y4_CHIFI</name>
<dbReference type="Proteomes" id="UP000199045">
    <property type="component" value="Unassembled WGS sequence"/>
</dbReference>
<evidence type="ECO:0000313" key="2">
    <source>
        <dbReference type="Proteomes" id="UP000199045"/>
    </source>
</evidence>
<dbReference type="RefSeq" id="WP_089831315.1">
    <property type="nucleotide sequence ID" value="NZ_FNBN01000002.1"/>
</dbReference>
<evidence type="ECO:0008006" key="3">
    <source>
        <dbReference type="Google" id="ProtNLM"/>
    </source>
</evidence>
<organism evidence="1 2">
    <name type="scientific">Chitinophaga filiformis</name>
    <name type="common">Myxococcus filiformis</name>
    <name type="synonym">Flexibacter filiformis</name>
    <dbReference type="NCBI Taxonomy" id="104663"/>
    <lineage>
        <taxon>Bacteria</taxon>
        <taxon>Pseudomonadati</taxon>
        <taxon>Bacteroidota</taxon>
        <taxon>Chitinophagia</taxon>
        <taxon>Chitinophagales</taxon>
        <taxon>Chitinophagaceae</taxon>
        <taxon>Chitinophaga</taxon>
    </lineage>
</organism>
<dbReference type="EMBL" id="FNBN01000002">
    <property type="protein sequence ID" value="SDF70843.1"/>
    <property type="molecule type" value="Genomic_DNA"/>
</dbReference>
<proteinExistence type="predicted"/>
<dbReference type="Gene3D" id="2.60.40.10">
    <property type="entry name" value="Immunoglobulins"/>
    <property type="match status" value="1"/>
</dbReference>
<evidence type="ECO:0000313" key="1">
    <source>
        <dbReference type="EMBL" id="SDF70843.1"/>
    </source>
</evidence>
<gene>
    <name evidence="1" type="ORF">SAMN04488121_102722</name>
</gene>
<dbReference type="OrthoDB" id="9809727at2"/>
<reference evidence="1 2" key="1">
    <citation type="submission" date="2016-10" db="EMBL/GenBank/DDBJ databases">
        <authorList>
            <person name="de Groot N.N."/>
        </authorList>
    </citation>
    <scope>NUCLEOTIDE SEQUENCE [LARGE SCALE GENOMIC DNA]</scope>
    <source>
        <strain evidence="1 2">DSM 527</strain>
    </source>
</reference>
<sequence length="365" mass="41289">MKGYRILLTGLLLCVLLPLKAQITFAFMPEIQGRTLENVYKVRVSNPAARQTVNLVINITEAKSGAVVTIRTNPFELMPGMNTVPPGAVYNAVVSFGSSKIATIVRQSGFFPEGDYDYCFQLYEGGSHSTAPLEEQCFSYNLQPFSAMQLIQPYDGDKLCDKRPTFSWQPLMPAVNGVMYRLLLVEVKEDQQRAEALRMNLAIINQRQIPMPVLLYPSMANQLEEGKKYAWQVSAYKNELLLAESEIWDFTVECEKPPVDPVPDAFRNLEDLTKGNFYIARGQLLFAFNNTYAATKLQYSIQCLTKPDQHIKKLPTVKVARGMNQVVIDLSGKSGFVDGYFYIMDVKLPSGEQKQLRFIYKQPEE</sequence>
<protein>
    <recommendedName>
        <fullName evidence="3">DUF928 domain-containing protein</fullName>
    </recommendedName>
</protein>
<dbReference type="InterPro" id="IPR013783">
    <property type="entry name" value="Ig-like_fold"/>
</dbReference>
<accession>A0A1G7N9Y4</accession>
<dbReference type="STRING" id="104663.SAMN04488121_102722"/>
<dbReference type="AlphaFoldDB" id="A0A1G7N9Y4"/>